<feature type="transmembrane region" description="Helical" evidence="1">
    <location>
        <begin position="59"/>
        <end position="81"/>
    </location>
</feature>
<dbReference type="PANTHER" id="PTHR14969">
    <property type="entry name" value="SPHINGOSINE-1-PHOSPHATE PHOSPHOHYDROLASE"/>
    <property type="match status" value="1"/>
</dbReference>
<dbReference type="PATRIC" id="fig|662479.7.peg.1662"/>
<dbReference type="Gene3D" id="1.20.144.10">
    <property type="entry name" value="Phosphatidic acid phosphatase type 2/haloperoxidase"/>
    <property type="match status" value="1"/>
</dbReference>
<feature type="transmembrane region" description="Helical" evidence="1">
    <location>
        <begin position="201"/>
        <end position="220"/>
    </location>
</feature>
<comment type="caution">
    <text evidence="3">The sequence shown here is derived from an EMBL/GenBank/DDBJ whole genome shotgun (WGS) entry which is preliminary data.</text>
</comment>
<dbReference type="Pfam" id="PF01569">
    <property type="entry name" value="PAP2"/>
    <property type="match status" value="1"/>
</dbReference>
<sequence length="316" mass="32547">MFLLQTRGVGETVLSTAPDAVVFLFGLVTQLGDQWWFFVAFTALYWLRRPRITDRPRRTAASFVGLALASLALVTALKVGFALPRPPSAAVSAAPAWPTPLSDLFVAFTTDDGFGFPSGHALGTTVVYGASVALLDVWDRTRRLLVAGALVATVSISRVVLGVHYGVDIVVGVLLGLAFLKVVFAVAAADETDAPGSLDPIRLFALAAGLSALALAVLFVTDAPAHAENAAAALGGSLGGLVGWSRLSDHESLPTLSAPLGLVSFFAAGGLWVGVAAISPALPVTVLATAAVVAFILVAPQLQLRLSGDTPTPNAD</sequence>
<evidence type="ECO:0000313" key="4">
    <source>
        <dbReference type="Proteomes" id="UP000011550"/>
    </source>
</evidence>
<feature type="transmembrane region" description="Helical" evidence="1">
    <location>
        <begin position="20"/>
        <end position="47"/>
    </location>
</feature>
<keyword evidence="1" id="KW-0812">Transmembrane</keyword>
<dbReference type="SUPFAM" id="SSF48317">
    <property type="entry name" value="Acid phosphatase/Vanadium-dependent haloperoxidase"/>
    <property type="match status" value="1"/>
</dbReference>
<dbReference type="InterPro" id="IPR036938">
    <property type="entry name" value="PAP2/HPO_sf"/>
</dbReference>
<protein>
    <submittedName>
        <fullName evidence="3">Glucose-6-phosphatase</fullName>
    </submittedName>
</protein>
<feature type="transmembrane region" description="Helical" evidence="1">
    <location>
        <begin position="144"/>
        <end position="163"/>
    </location>
</feature>
<accession>M0IE58</accession>
<feature type="transmembrane region" description="Helical" evidence="1">
    <location>
        <begin position="281"/>
        <end position="299"/>
    </location>
</feature>
<dbReference type="STRING" id="662479.C440_08237"/>
<dbReference type="OrthoDB" id="10182at2157"/>
<dbReference type="PANTHER" id="PTHR14969:SF13">
    <property type="entry name" value="AT30094P"/>
    <property type="match status" value="1"/>
</dbReference>
<keyword evidence="1" id="KW-0472">Membrane</keyword>
<keyword evidence="4" id="KW-1185">Reference proteome</keyword>
<proteinExistence type="predicted"/>
<keyword evidence="1" id="KW-1133">Transmembrane helix</keyword>
<dbReference type="EMBL" id="AOLN01000011">
    <property type="protein sequence ID" value="ELZ95050.1"/>
    <property type="molecule type" value="Genomic_DNA"/>
</dbReference>
<evidence type="ECO:0000313" key="3">
    <source>
        <dbReference type="EMBL" id="ELZ95050.1"/>
    </source>
</evidence>
<dbReference type="RefSeq" id="WP_008319876.1">
    <property type="nucleotide sequence ID" value="NZ_AOLN01000011.1"/>
</dbReference>
<evidence type="ECO:0000256" key="1">
    <source>
        <dbReference type="SAM" id="Phobius"/>
    </source>
</evidence>
<feature type="transmembrane region" description="Helical" evidence="1">
    <location>
        <begin position="256"/>
        <end position="275"/>
    </location>
</feature>
<feature type="transmembrane region" description="Helical" evidence="1">
    <location>
        <begin position="169"/>
        <end position="189"/>
    </location>
</feature>
<evidence type="ECO:0000259" key="2">
    <source>
        <dbReference type="SMART" id="SM00014"/>
    </source>
</evidence>
<organism evidence="3 4">
    <name type="scientific">Haloferax mucosum ATCC BAA-1512</name>
    <dbReference type="NCBI Taxonomy" id="662479"/>
    <lineage>
        <taxon>Archaea</taxon>
        <taxon>Methanobacteriati</taxon>
        <taxon>Methanobacteriota</taxon>
        <taxon>Stenosarchaea group</taxon>
        <taxon>Halobacteria</taxon>
        <taxon>Halobacteriales</taxon>
        <taxon>Haloferacaceae</taxon>
        <taxon>Haloferax</taxon>
    </lineage>
</organism>
<dbReference type="SMART" id="SM00014">
    <property type="entry name" value="acidPPc"/>
    <property type="match status" value="1"/>
</dbReference>
<feature type="domain" description="Phosphatidic acid phosphatase type 2/haloperoxidase" evidence="2">
    <location>
        <begin position="61"/>
        <end position="184"/>
    </location>
</feature>
<reference evidence="3 4" key="1">
    <citation type="journal article" date="2014" name="PLoS Genet.">
        <title>Phylogenetically driven sequencing of extremely halophilic archaea reveals strategies for static and dynamic osmo-response.</title>
        <authorList>
            <person name="Becker E.A."/>
            <person name="Seitzer P.M."/>
            <person name="Tritt A."/>
            <person name="Larsen D."/>
            <person name="Krusor M."/>
            <person name="Yao A.I."/>
            <person name="Wu D."/>
            <person name="Madern D."/>
            <person name="Eisen J.A."/>
            <person name="Darling A.E."/>
            <person name="Facciotti M.T."/>
        </authorList>
    </citation>
    <scope>NUCLEOTIDE SEQUENCE [LARGE SCALE GENOMIC DNA]</scope>
    <source>
        <strain evidence="3 4">ATCC BAA-1512</strain>
    </source>
</reference>
<dbReference type="AlphaFoldDB" id="M0IE58"/>
<feature type="transmembrane region" description="Helical" evidence="1">
    <location>
        <begin position="119"/>
        <end position="137"/>
    </location>
</feature>
<dbReference type="Proteomes" id="UP000011550">
    <property type="component" value="Unassembled WGS sequence"/>
</dbReference>
<name>M0IE58_9EURY</name>
<gene>
    <name evidence="3" type="ORF">C440_08237</name>
</gene>
<dbReference type="InterPro" id="IPR000326">
    <property type="entry name" value="PAP2/HPO"/>
</dbReference>